<dbReference type="GO" id="GO:0008608">
    <property type="term" value="P:attachment of spindle microtubules to kinetochore"/>
    <property type="evidence" value="ECO:0000318"/>
    <property type="project" value="GO_Central"/>
</dbReference>
<reference evidence="2" key="2">
    <citation type="submission" date="2025-08" db="UniProtKB">
        <authorList>
            <consortium name="Ensembl"/>
        </authorList>
    </citation>
    <scope>IDENTIFICATION</scope>
    <source>
        <strain evidence="2">Hd-rR</strain>
    </source>
</reference>
<feature type="compositionally biased region" description="Polar residues" evidence="1">
    <location>
        <begin position="783"/>
        <end position="799"/>
    </location>
</feature>
<proteinExistence type="predicted"/>
<dbReference type="Bgee" id="ENSORLG00000023507">
    <property type="expression patterns" value="Expressed in animal zygote and 10 other cell types or tissues"/>
</dbReference>
<dbReference type="Proteomes" id="UP000001038">
    <property type="component" value="Chromosome 24"/>
</dbReference>
<feature type="compositionally biased region" description="Polar residues" evidence="1">
    <location>
        <begin position="858"/>
        <end position="873"/>
    </location>
</feature>
<evidence type="ECO:0000256" key="1">
    <source>
        <dbReference type="SAM" id="MobiDB-lite"/>
    </source>
</evidence>
<reference evidence="2 3" key="1">
    <citation type="journal article" date="2007" name="Nature">
        <title>The medaka draft genome and insights into vertebrate genome evolution.</title>
        <authorList>
            <person name="Kasahara M."/>
            <person name="Naruse K."/>
            <person name="Sasaki S."/>
            <person name="Nakatani Y."/>
            <person name="Qu W."/>
            <person name="Ahsan B."/>
            <person name="Yamada T."/>
            <person name="Nagayasu Y."/>
            <person name="Doi K."/>
            <person name="Kasai Y."/>
            <person name="Jindo T."/>
            <person name="Kobayashi D."/>
            <person name="Shimada A."/>
            <person name="Toyoda A."/>
            <person name="Kuroki Y."/>
            <person name="Fujiyama A."/>
            <person name="Sasaki T."/>
            <person name="Shimizu A."/>
            <person name="Asakawa S."/>
            <person name="Shimizu N."/>
            <person name="Hashimoto S."/>
            <person name="Yang J."/>
            <person name="Lee Y."/>
            <person name="Matsushima K."/>
            <person name="Sugano S."/>
            <person name="Sakaizumi M."/>
            <person name="Narita T."/>
            <person name="Ohishi K."/>
            <person name="Haga S."/>
            <person name="Ohta F."/>
            <person name="Nomoto H."/>
            <person name="Nogata K."/>
            <person name="Morishita T."/>
            <person name="Endo T."/>
            <person name="Shin-I T."/>
            <person name="Takeda H."/>
            <person name="Morishita S."/>
            <person name="Kohara Y."/>
        </authorList>
    </citation>
    <scope>NUCLEOTIDE SEQUENCE [LARGE SCALE GENOMIC DNA]</scope>
    <source>
        <strain evidence="2 3">Hd-rR</strain>
    </source>
</reference>
<feature type="compositionally biased region" description="Basic and acidic residues" evidence="1">
    <location>
        <begin position="1071"/>
        <end position="1083"/>
    </location>
</feature>
<dbReference type="InterPro" id="IPR043651">
    <property type="entry name" value="KNL1_MELT_rpt"/>
</dbReference>
<feature type="region of interest" description="Disordered" evidence="1">
    <location>
        <begin position="135"/>
        <end position="167"/>
    </location>
</feature>
<organism evidence="2 3">
    <name type="scientific">Oryzias latipes</name>
    <name type="common">Japanese rice fish</name>
    <name type="synonym">Japanese killifish</name>
    <dbReference type="NCBI Taxonomy" id="8090"/>
    <lineage>
        <taxon>Eukaryota</taxon>
        <taxon>Metazoa</taxon>
        <taxon>Chordata</taxon>
        <taxon>Craniata</taxon>
        <taxon>Vertebrata</taxon>
        <taxon>Euteleostomi</taxon>
        <taxon>Actinopterygii</taxon>
        <taxon>Neopterygii</taxon>
        <taxon>Teleostei</taxon>
        <taxon>Neoteleostei</taxon>
        <taxon>Acanthomorphata</taxon>
        <taxon>Ovalentaria</taxon>
        <taxon>Atherinomorphae</taxon>
        <taxon>Beloniformes</taxon>
        <taxon>Adrianichthyidae</taxon>
        <taxon>Oryziinae</taxon>
        <taxon>Oryzias</taxon>
    </lineage>
</organism>
<name>A0A3B3IHM3_ORYLA</name>
<feature type="region of interest" description="Disordered" evidence="1">
    <location>
        <begin position="1071"/>
        <end position="1154"/>
    </location>
</feature>
<reference evidence="2" key="3">
    <citation type="submission" date="2025-09" db="UniProtKB">
        <authorList>
            <consortium name="Ensembl"/>
        </authorList>
    </citation>
    <scope>IDENTIFICATION</scope>
    <source>
        <strain evidence="2">Hd-rR</strain>
    </source>
</reference>
<feature type="compositionally biased region" description="Acidic residues" evidence="1">
    <location>
        <begin position="1348"/>
        <end position="1367"/>
    </location>
</feature>
<evidence type="ECO:0008006" key="4">
    <source>
        <dbReference type="Google" id="ProtNLM"/>
    </source>
</evidence>
<protein>
    <recommendedName>
        <fullName evidence="4">Knl1 C-terminal RWD domain-containing protein</fullName>
    </recommendedName>
</protein>
<sequence>MGGFVFQHLVCFCSQVSSVAKGEKTVTLPVENDFMDITRSHTVDASSGFSAKILTGSSDPSPKKVQSKSSDPSLCIREGSWSMNRSSTEPGGDDPEGDVSMEMTEVQTGRIEGLSDSQDPLQFLISSREEVFPLSRSQDKADAASGQANIRGSSSSQGVETSLKPSIKSSQRCQTRFGLNNEEKTVQFTADDDCMDITQSFTANINCKSSPQLFSNVDLNRHDEKTVMVIRTDAAMDQTKSRTVNTASGFQPTYLKNIEALPSNGEKTVRFSANDAGMDVTKSHTVNIASGFQPTYLKNIEALPSNGEKTVRFSANDAGMDVTKSHTVNIASGFQPTYLKNIEALPSNGEKTVRFSANDAGMDVTKSHTVNIASGFQPTYLKNIEALPSNGEKTVRFSANDAGMDVTKSHTVNIASGFQPTYLKNIEALPSNGEKTVRFSANDAGMDVTKSHTVNIASGFQPTYLKNIEALPSNGEKTVRFSANDAGMDVTKSHTVNIDADLRLAQLQGVGSLPTNTDKTQMYDMKESAMDVTKGHAINIAANLKVFSQPALDVFEEEKPIRSTTINEAVNEMQSCTQVIPANFEQKFHQTKDVSPSKEDKTVRFTLSDATMDVTKCHTVYIDADLDAIQQPDVDFLHIKKEKPVSFTADNTTMDVTKNHSVLIATDIHVLPPPAHSDKTESFRSITTDEAINGTKSCTANIFPPLEPLSVQSMDALLTSGKKTPSRDTAMDKTQTLSANIDSNLVLQPDTALSLHAWKPDLGLEESNKSMSRASVPVDHQKTNTMNPLETLEPNSCPSDQKPEPLPDKTTPNCPQIFEGWDICGDQTYSIEGRNSAEIQTRDHKVSSDNKEMLRSCNTKISNSPDHVTSGQADLTKEPEPATVGSIASLEPESPSVDQNGTLKSRKSRRKSLADLQTKVRRLSHLINAAPDVVAMEMCTAPLPQTEHDVYKNASDKNASASDEQLQVASNAEAKAQDLCHQEGEQPVAIATADAIPFKCKTKQLISRLSVGGFKPKLPHRRCPEDPNKVVSAGEATKSTSELNNPEEDISNIYDEELDSCEDMSEILDTRSPDRITEERSPTEEFLADPLENDAFMMEQPGQKRPLTENPDEREDEKRLKVSSEFELMSEVGEQDVSRTRTATQTSDSSSRCEAAFDSTIKNSLFESQLEDSSSDAQRKLEDGTITVSEFLKLFNIDFVIHNPRQSVLPSRLLSEAEATTMDCLKNRHISRPKQKVYEADVQNLSQEVQRLQGRMWDLQKPLSRVNAALWQEIRLLSEKELKAFGAQLKARCNLYRKQSKVQSHHMKEVLYTNLMSAHLEEQQTLRGRLEQADQMIRSLDGCIAELEAGEDPDGEETEPEGAEQTQ</sequence>
<dbReference type="InParanoid" id="A0A3B3IHM3"/>
<dbReference type="GO" id="GO:0034501">
    <property type="term" value="P:protein localization to kinetochore"/>
    <property type="evidence" value="ECO:0000318"/>
    <property type="project" value="GO_Central"/>
</dbReference>
<dbReference type="Ensembl" id="ENSORLT00000041161.1">
    <property type="protein sequence ID" value="ENSORLP00000043411.1"/>
    <property type="gene ID" value="ENSORLG00000023507.1"/>
</dbReference>
<evidence type="ECO:0000313" key="3">
    <source>
        <dbReference type="Proteomes" id="UP000001038"/>
    </source>
</evidence>
<feature type="compositionally biased region" description="Polar residues" evidence="1">
    <location>
        <begin position="146"/>
        <end position="167"/>
    </location>
</feature>
<feature type="region of interest" description="Disordered" evidence="1">
    <location>
        <begin position="1346"/>
        <end position="1367"/>
    </location>
</feature>
<feature type="compositionally biased region" description="Polar residues" evidence="1">
    <location>
        <begin position="1140"/>
        <end position="1152"/>
    </location>
</feature>
<feature type="region of interest" description="Disordered" evidence="1">
    <location>
        <begin position="766"/>
        <end position="808"/>
    </location>
</feature>
<accession>A0A3B3IHM3</accession>
<evidence type="ECO:0000313" key="2">
    <source>
        <dbReference type="Ensembl" id="ENSORLP00000043411.1"/>
    </source>
</evidence>
<dbReference type="Pfam" id="PF19221">
    <property type="entry name" value="MELT"/>
    <property type="match status" value="10"/>
</dbReference>
<dbReference type="GeneTree" id="ENSGT00410000025918"/>
<feature type="region of interest" description="Disordered" evidence="1">
    <location>
        <begin position="1018"/>
        <end position="1046"/>
    </location>
</feature>
<feature type="region of interest" description="Disordered" evidence="1">
    <location>
        <begin position="54"/>
        <end position="100"/>
    </location>
</feature>
<dbReference type="GO" id="GO:0051301">
    <property type="term" value="P:cell division"/>
    <property type="evidence" value="ECO:0007669"/>
    <property type="project" value="InterPro"/>
</dbReference>
<feature type="region of interest" description="Disordered" evidence="1">
    <location>
        <begin position="858"/>
        <end position="914"/>
    </location>
</feature>
<dbReference type="STRING" id="8090.ENSORLP00000043411"/>
<dbReference type="GO" id="GO:0005634">
    <property type="term" value="C:nucleus"/>
    <property type="evidence" value="ECO:0000318"/>
    <property type="project" value="GO_Central"/>
</dbReference>
<keyword evidence="3" id="KW-1185">Reference proteome</keyword>
<dbReference type="PANTHER" id="PTHR16520:SF3">
    <property type="entry name" value="KINETOCHORE SCAFFOLD 1"/>
    <property type="match status" value="1"/>
</dbReference>
<dbReference type="InterPro" id="IPR037388">
    <property type="entry name" value="Blinkin"/>
</dbReference>
<dbReference type="PANTHER" id="PTHR16520">
    <property type="entry name" value="KINETOCHORE SCAFFOLD 1"/>
    <property type="match status" value="1"/>
</dbReference>